<dbReference type="GO" id="GO:0004175">
    <property type="term" value="F:endopeptidase activity"/>
    <property type="evidence" value="ECO:0007669"/>
    <property type="project" value="UniProtKB-ARBA"/>
</dbReference>
<dbReference type="GO" id="GO:0080120">
    <property type="term" value="P:CAAX-box protein maturation"/>
    <property type="evidence" value="ECO:0007669"/>
    <property type="project" value="UniProtKB-ARBA"/>
</dbReference>
<evidence type="ECO:0000259" key="2">
    <source>
        <dbReference type="Pfam" id="PF02517"/>
    </source>
</evidence>
<protein>
    <recommendedName>
        <fullName evidence="2">CAAX prenyl protease 2/Lysostaphin resistance protein A-like domain-containing protein</fullName>
    </recommendedName>
</protein>
<dbReference type="InterPro" id="IPR003675">
    <property type="entry name" value="Rce1/LyrA-like_dom"/>
</dbReference>
<gene>
    <name evidence="3" type="ORF">AVDCRST_MAG58-264</name>
</gene>
<feature type="transmembrane region" description="Helical" evidence="1">
    <location>
        <begin position="148"/>
        <end position="168"/>
    </location>
</feature>
<evidence type="ECO:0000313" key="3">
    <source>
        <dbReference type="EMBL" id="CAA9444380.1"/>
    </source>
</evidence>
<dbReference type="Pfam" id="PF02517">
    <property type="entry name" value="Rce1-like"/>
    <property type="match status" value="1"/>
</dbReference>
<keyword evidence="1" id="KW-0472">Membrane</keyword>
<keyword evidence="1" id="KW-1133">Transmembrane helix</keyword>
<accession>A0A6J4QK48</accession>
<name>A0A6J4QK48_9ACTN</name>
<dbReference type="AlphaFoldDB" id="A0A6J4QK48"/>
<evidence type="ECO:0000256" key="1">
    <source>
        <dbReference type="SAM" id="Phobius"/>
    </source>
</evidence>
<dbReference type="InterPro" id="IPR042150">
    <property type="entry name" value="MmRce1-like"/>
</dbReference>
<feature type="transmembrane region" description="Helical" evidence="1">
    <location>
        <begin position="43"/>
        <end position="65"/>
    </location>
</feature>
<keyword evidence="1" id="KW-0812">Transmembrane</keyword>
<proteinExistence type="predicted"/>
<reference evidence="3" key="1">
    <citation type="submission" date="2020-02" db="EMBL/GenBank/DDBJ databases">
        <authorList>
            <person name="Meier V. D."/>
        </authorList>
    </citation>
    <scope>NUCLEOTIDE SEQUENCE</scope>
    <source>
        <strain evidence="3">AVDCRST_MAG58</strain>
    </source>
</reference>
<organism evidence="3">
    <name type="scientific">uncultured Rubrobacteraceae bacterium</name>
    <dbReference type="NCBI Taxonomy" id="349277"/>
    <lineage>
        <taxon>Bacteria</taxon>
        <taxon>Bacillati</taxon>
        <taxon>Actinomycetota</taxon>
        <taxon>Rubrobacteria</taxon>
        <taxon>Rubrobacterales</taxon>
        <taxon>Rubrobacteraceae</taxon>
        <taxon>environmental samples</taxon>
    </lineage>
</organism>
<sequence length="215" mass="23823">MFTPLVAVVIMLFVITRDGYTKAGLKSLGLHRLGLRAWPAALLVPLLVMGFAYGVVWSTGVAGFAVPEKTFGMDLPLWVVPLFAVFVIVQASLTNSLGEEIGWRGYLLPRLESLGMWRASLLSGFLWGLWHLPMILLTTLYHPDGNRLIVVPLFLFTATVLGVFFGYLRFRTGSVWPAAIAHSAQNVFWAVFGGFTVAPRRWRPSTWLEKAASCP</sequence>
<dbReference type="PANTHER" id="PTHR35797">
    <property type="entry name" value="PROTEASE-RELATED"/>
    <property type="match status" value="1"/>
</dbReference>
<dbReference type="EMBL" id="CADCVF010000005">
    <property type="protein sequence ID" value="CAA9444380.1"/>
    <property type="molecule type" value="Genomic_DNA"/>
</dbReference>
<dbReference type="PANTHER" id="PTHR35797:SF1">
    <property type="entry name" value="PROTEASE"/>
    <property type="match status" value="1"/>
</dbReference>
<feature type="transmembrane region" description="Helical" evidence="1">
    <location>
        <begin position="174"/>
        <end position="198"/>
    </location>
</feature>
<feature type="transmembrane region" description="Helical" evidence="1">
    <location>
        <begin position="117"/>
        <end position="141"/>
    </location>
</feature>
<feature type="domain" description="CAAX prenyl protease 2/Lysostaphin resistance protein A-like" evidence="2">
    <location>
        <begin position="83"/>
        <end position="188"/>
    </location>
</feature>
<feature type="transmembrane region" description="Helical" evidence="1">
    <location>
        <begin position="77"/>
        <end position="97"/>
    </location>
</feature>